<dbReference type="InterPro" id="IPR003018">
    <property type="entry name" value="GAF"/>
</dbReference>
<evidence type="ECO:0000256" key="5">
    <source>
        <dbReference type="SAM" id="MobiDB-lite"/>
    </source>
</evidence>
<dbReference type="PANTHER" id="PTHR32060:SF22">
    <property type="entry name" value="CARBOXYL-TERMINAL-PROCESSING PEPTIDASE 3, CHLOROPLASTIC"/>
    <property type="match status" value="1"/>
</dbReference>
<dbReference type="CDD" id="cd07560">
    <property type="entry name" value="Peptidase_S41_CPP"/>
    <property type="match status" value="1"/>
</dbReference>
<evidence type="ECO:0000256" key="3">
    <source>
        <dbReference type="ARBA" id="ARBA00022801"/>
    </source>
</evidence>
<dbReference type="Gene3D" id="3.30.450.40">
    <property type="match status" value="1"/>
</dbReference>
<dbReference type="InterPro" id="IPR041489">
    <property type="entry name" value="PDZ_6"/>
</dbReference>
<dbReference type="PROSITE" id="PS50106">
    <property type="entry name" value="PDZ"/>
    <property type="match status" value="1"/>
</dbReference>
<dbReference type="SMART" id="SM00044">
    <property type="entry name" value="CYCc"/>
    <property type="match status" value="1"/>
</dbReference>
<protein>
    <recommendedName>
        <fullName evidence="10">PDZ domain-containing protein</fullName>
    </recommendedName>
</protein>
<dbReference type="PROSITE" id="PS50125">
    <property type="entry name" value="GUANYLATE_CYCLASE_2"/>
    <property type="match status" value="1"/>
</dbReference>
<comment type="caution">
    <text evidence="8">The sequence shown here is derived from an EMBL/GenBank/DDBJ whole genome shotgun (WGS) entry which is preliminary data.</text>
</comment>
<accession>A0ABD3NET6</accession>
<gene>
    <name evidence="8" type="ORF">ACHAWO_006879</name>
</gene>
<dbReference type="InterPro" id="IPR004447">
    <property type="entry name" value="Peptidase_S41A"/>
</dbReference>
<dbReference type="SMART" id="SM00228">
    <property type="entry name" value="PDZ"/>
    <property type="match status" value="1"/>
</dbReference>
<dbReference type="GO" id="GO:0008236">
    <property type="term" value="F:serine-type peptidase activity"/>
    <property type="evidence" value="ECO:0007669"/>
    <property type="project" value="UniProtKB-KW"/>
</dbReference>
<dbReference type="SUPFAM" id="SSF55781">
    <property type="entry name" value="GAF domain-like"/>
    <property type="match status" value="1"/>
</dbReference>
<evidence type="ECO:0008006" key="10">
    <source>
        <dbReference type="Google" id="ProtNLM"/>
    </source>
</evidence>
<keyword evidence="3" id="KW-0378">Hydrolase</keyword>
<dbReference type="CDD" id="cd06782">
    <property type="entry name" value="cpPDZ_CPP-like"/>
    <property type="match status" value="1"/>
</dbReference>
<dbReference type="Gene3D" id="3.30.750.44">
    <property type="match status" value="1"/>
</dbReference>
<dbReference type="NCBIfam" id="TIGR00225">
    <property type="entry name" value="prc"/>
    <property type="match status" value="1"/>
</dbReference>
<dbReference type="Pfam" id="PF03572">
    <property type="entry name" value="Peptidase_S41"/>
    <property type="match status" value="1"/>
</dbReference>
<feature type="domain" description="Guanylate cyclase" evidence="7">
    <location>
        <begin position="416"/>
        <end position="549"/>
    </location>
</feature>
<feature type="domain" description="PDZ" evidence="6">
    <location>
        <begin position="773"/>
        <end position="823"/>
    </location>
</feature>
<evidence type="ECO:0000313" key="8">
    <source>
        <dbReference type="EMBL" id="KAL3774580.1"/>
    </source>
</evidence>
<dbReference type="SUPFAM" id="SSF50156">
    <property type="entry name" value="PDZ domain-like"/>
    <property type="match status" value="1"/>
</dbReference>
<dbReference type="Pfam" id="PF17820">
    <property type="entry name" value="PDZ_6"/>
    <property type="match status" value="1"/>
</dbReference>
<dbReference type="SUPFAM" id="SSF55073">
    <property type="entry name" value="Nucleotide cyclase"/>
    <property type="match status" value="1"/>
</dbReference>
<dbReference type="Pfam" id="PF00211">
    <property type="entry name" value="Guanylate_cyc"/>
    <property type="match status" value="1"/>
</dbReference>
<comment type="similarity">
    <text evidence="1">Belongs to the peptidase S41A family.</text>
</comment>
<dbReference type="CDD" id="cd07302">
    <property type="entry name" value="CHD"/>
    <property type="match status" value="1"/>
</dbReference>
<dbReference type="EMBL" id="JALLPJ020001186">
    <property type="protein sequence ID" value="KAL3774580.1"/>
    <property type="molecule type" value="Genomic_DNA"/>
</dbReference>
<dbReference type="InterPro" id="IPR005151">
    <property type="entry name" value="Tail-specific_protease"/>
</dbReference>
<keyword evidence="2" id="KW-0645">Protease</keyword>
<feature type="region of interest" description="Disordered" evidence="5">
    <location>
        <begin position="339"/>
        <end position="364"/>
    </location>
</feature>
<feature type="compositionally biased region" description="Low complexity" evidence="5">
    <location>
        <begin position="341"/>
        <end position="351"/>
    </location>
</feature>
<dbReference type="AlphaFoldDB" id="A0ABD3NET6"/>
<dbReference type="InterPro" id="IPR029787">
    <property type="entry name" value="Nucleotide_cyclase"/>
</dbReference>
<dbReference type="Pfam" id="PF01590">
    <property type="entry name" value="GAF"/>
    <property type="match status" value="1"/>
</dbReference>
<dbReference type="InterPro" id="IPR001478">
    <property type="entry name" value="PDZ"/>
</dbReference>
<dbReference type="PANTHER" id="PTHR32060">
    <property type="entry name" value="TAIL-SPECIFIC PROTEASE"/>
    <property type="match status" value="1"/>
</dbReference>
<organism evidence="8 9">
    <name type="scientific">Cyclotella atomus</name>
    <dbReference type="NCBI Taxonomy" id="382360"/>
    <lineage>
        <taxon>Eukaryota</taxon>
        <taxon>Sar</taxon>
        <taxon>Stramenopiles</taxon>
        <taxon>Ochrophyta</taxon>
        <taxon>Bacillariophyta</taxon>
        <taxon>Coscinodiscophyceae</taxon>
        <taxon>Thalassiosirophycidae</taxon>
        <taxon>Stephanodiscales</taxon>
        <taxon>Stephanodiscaceae</taxon>
        <taxon>Cyclotella</taxon>
    </lineage>
</organism>
<dbReference type="Proteomes" id="UP001530400">
    <property type="component" value="Unassembled WGS sequence"/>
</dbReference>
<dbReference type="InterPro" id="IPR029016">
    <property type="entry name" value="GAF-like_dom_sf"/>
</dbReference>
<dbReference type="GO" id="GO:0006508">
    <property type="term" value="P:proteolysis"/>
    <property type="evidence" value="ECO:0007669"/>
    <property type="project" value="UniProtKB-KW"/>
</dbReference>
<proteinExistence type="inferred from homology"/>
<reference evidence="8 9" key="1">
    <citation type="submission" date="2024-10" db="EMBL/GenBank/DDBJ databases">
        <title>Updated reference genomes for cyclostephanoid diatoms.</title>
        <authorList>
            <person name="Roberts W.R."/>
            <person name="Alverson A.J."/>
        </authorList>
    </citation>
    <scope>NUCLEOTIDE SEQUENCE [LARGE SCALE GENOMIC DNA]</scope>
    <source>
        <strain evidence="8 9">AJA010-31</strain>
    </source>
</reference>
<dbReference type="InterPro" id="IPR029045">
    <property type="entry name" value="ClpP/crotonase-like_dom_sf"/>
</dbReference>
<evidence type="ECO:0000256" key="4">
    <source>
        <dbReference type="ARBA" id="ARBA00022825"/>
    </source>
</evidence>
<dbReference type="Gene3D" id="3.30.70.1230">
    <property type="entry name" value="Nucleotide cyclase"/>
    <property type="match status" value="1"/>
</dbReference>
<dbReference type="InterPro" id="IPR001054">
    <property type="entry name" value="A/G_cyclase"/>
</dbReference>
<dbReference type="SUPFAM" id="SSF52096">
    <property type="entry name" value="ClpP/crotonase"/>
    <property type="match status" value="1"/>
</dbReference>
<evidence type="ECO:0000259" key="6">
    <source>
        <dbReference type="PROSITE" id="PS50106"/>
    </source>
</evidence>
<dbReference type="InterPro" id="IPR036034">
    <property type="entry name" value="PDZ_sf"/>
</dbReference>
<evidence type="ECO:0000259" key="7">
    <source>
        <dbReference type="PROSITE" id="PS50125"/>
    </source>
</evidence>
<dbReference type="Gene3D" id="2.30.42.10">
    <property type="match status" value="1"/>
</dbReference>
<evidence type="ECO:0000313" key="9">
    <source>
        <dbReference type="Proteomes" id="UP001530400"/>
    </source>
</evidence>
<evidence type="ECO:0000256" key="1">
    <source>
        <dbReference type="ARBA" id="ARBA00009179"/>
    </source>
</evidence>
<dbReference type="SMART" id="SM00245">
    <property type="entry name" value="TSPc"/>
    <property type="match status" value="1"/>
</dbReference>
<sequence length="1062" mass="116371">MPNENESTFTTSTSTELLKKRNSCCCGSDLFNRSPASKHSSRPSVTFEDGINPNCCDDDDCPLKKFRDAHVDFDGKQVGEAKIEVVSEVGWFAEEADMVQAQEFDEQVLSKISSLEESRMYLRRTRAVSLLSSRLMAAPDEKTCYEIVSRLLVPLFHVDRISYVLMKDADNMLVKQITVNKQEHMIMGLDKGFLGGGRWEDEGYVKPLKGTAVEFCSKTLKSHYCPNIKYSPFETQRQISTMGVNTILATPILVNGNKFIGCIMICMVEVDAFNEFDRILIQDIAKKLGVNIYAKRMKHAAEMSSKISREMLHSMIPPCVIDKISCFWDESSDEYQRRRSSVNSSSISSGPKSRRSSFSRINSDDSCSEKIHMLSKMYRQESETEDIGTLVESNESNFPLSATTKALYAENVDNVCIIFADIVGFSRISLELEPFVVVNMLQDLFARFDELCDLHHVQKLETIGDAFIVTAGLDGRSSSSECVREYAVRILNMAKDMVHQARHVLIPTPGGLGKNARLFDSLEIRVGIHVGNVTCGVLGQRLPKMTVFARMEQTSLPSHIRVTKDFHDLVADAKDKWGACEEIEIKNMGTVDTYLLDPLNLCALAAGLAAHKSLAFSQLRMMQTTTSDGSSSANLQHKLGKLFTSAALATTVLIAPMNIDLSYQQINHQPAISLLSITANALTENQQFISEVWAAVTSQYFDQTFNGLGMEGWKSIKKEALKSVEETGPDDDDIVNEIVTNMLSRLDDPYTRFLPRQKFETMTAYATGTSVGGAGIGVQLLEDARSKNVMVMAVTENSPASKAGLQAGDILTKIDGESVEGSSADVVAAKCRGEAGEKIDLDFSRTDDDGKMISQHVSLTRAKIAQNPIQASTFSSDSGKKIGLLRIPSFSTETVTQMVDGLRSVTSANVDAIVIDLRGNVGGFMPAGVDAAKLFLPAKAKIISEVDKSGVAKTYFADGIGSETSIPLYIIVDKRTASASEIFSAALQENGRAVIVSTSNSFGKGRIQNVKPLENGSGVAITRARYVTPNGRDIHGVGIPPDKKPARCETFDSAKTCLDGIV</sequence>
<keyword evidence="4" id="KW-0720">Serine protease</keyword>
<name>A0ABD3NET6_9STRA</name>
<dbReference type="Gene3D" id="3.90.226.10">
    <property type="entry name" value="2-enoyl-CoA Hydratase, Chain A, domain 1"/>
    <property type="match status" value="1"/>
</dbReference>
<evidence type="ECO:0000256" key="2">
    <source>
        <dbReference type="ARBA" id="ARBA00022670"/>
    </source>
</evidence>
<keyword evidence="9" id="KW-1185">Reference proteome</keyword>